<dbReference type="AlphaFoldDB" id="A0A9J6GQP0"/>
<dbReference type="Pfam" id="PF01070">
    <property type="entry name" value="FMN_dh"/>
    <property type="match status" value="2"/>
</dbReference>
<dbReference type="EMBL" id="JABSTR010000008">
    <property type="protein sequence ID" value="KAH9377627.1"/>
    <property type="molecule type" value="Genomic_DNA"/>
</dbReference>
<dbReference type="PANTHER" id="PTHR10578">
    <property type="entry name" value="S -2-HYDROXY-ACID OXIDASE-RELATED"/>
    <property type="match status" value="1"/>
</dbReference>
<dbReference type="Proteomes" id="UP000821853">
    <property type="component" value="Unassembled WGS sequence"/>
</dbReference>
<evidence type="ECO:0000259" key="3">
    <source>
        <dbReference type="PROSITE" id="PS51349"/>
    </source>
</evidence>
<evidence type="ECO:0000256" key="1">
    <source>
        <dbReference type="ARBA" id="ARBA00001917"/>
    </source>
</evidence>
<dbReference type="GO" id="GO:0016491">
    <property type="term" value="F:oxidoreductase activity"/>
    <property type="evidence" value="ECO:0007669"/>
    <property type="project" value="UniProtKB-KW"/>
</dbReference>
<evidence type="ECO:0000256" key="2">
    <source>
        <dbReference type="ARBA" id="ARBA00023002"/>
    </source>
</evidence>
<dbReference type="InterPro" id="IPR013785">
    <property type="entry name" value="Aldolase_TIM"/>
</dbReference>
<organism evidence="4 5">
    <name type="scientific">Haemaphysalis longicornis</name>
    <name type="common">Bush tick</name>
    <dbReference type="NCBI Taxonomy" id="44386"/>
    <lineage>
        <taxon>Eukaryota</taxon>
        <taxon>Metazoa</taxon>
        <taxon>Ecdysozoa</taxon>
        <taxon>Arthropoda</taxon>
        <taxon>Chelicerata</taxon>
        <taxon>Arachnida</taxon>
        <taxon>Acari</taxon>
        <taxon>Parasitiformes</taxon>
        <taxon>Ixodida</taxon>
        <taxon>Ixodoidea</taxon>
        <taxon>Ixodidae</taxon>
        <taxon>Haemaphysalinae</taxon>
        <taxon>Haemaphysalis</taxon>
    </lineage>
</organism>
<keyword evidence="5" id="KW-1185">Reference proteome</keyword>
<dbReference type="SUPFAM" id="SSF51395">
    <property type="entry name" value="FMN-linked oxidoreductases"/>
    <property type="match status" value="1"/>
</dbReference>
<evidence type="ECO:0000313" key="4">
    <source>
        <dbReference type="EMBL" id="KAH9377627.1"/>
    </source>
</evidence>
<gene>
    <name evidence="4" type="ORF">HPB48_019246</name>
</gene>
<dbReference type="VEuPathDB" id="VectorBase:HLOH_050666"/>
<protein>
    <recommendedName>
        <fullName evidence="3">FMN hydroxy acid dehydrogenase domain-containing protein</fullName>
    </recommendedName>
</protein>
<dbReference type="PANTHER" id="PTHR10578:SF146">
    <property type="entry name" value="OXIDASE, PUTATIVE-RELATED"/>
    <property type="match status" value="1"/>
</dbReference>
<comment type="cofactor">
    <cofactor evidence="1">
        <name>FMN</name>
        <dbReference type="ChEBI" id="CHEBI:58210"/>
    </cofactor>
</comment>
<accession>A0A9J6GQP0</accession>
<keyword evidence="2" id="KW-0560">Oxidoreductase</keyword>
<evidence type="ECO:0000313" key="5">
    <source>
        <dbReference type="Proteomes" id="UP000821853"/>
    </source>
</evidence>
<name>A0A9J6GQP0_HAELO</name>
<comment type="caution">
    <text evidence="4">The sequence shown here is derived from an EMBL/GenBank/DDBJ whole genome shotgun (WGS) entry which is preliminary data.</text>
</comment>
<reference evidence="4 5" key="1">
    <citation type="journal article" date="2020" name="Cell">
        <title>Large-Scale Comparative Analyses of Tick Genomes Elucidate Their Genetic Diversity and Vector Capacities.</title>
        <authorList>
            <consortium name="Tick Genome and Microbiome Consortium (TIGMIC)"/>
            <person name="Jia N."/>
            <person name="Wang J."/>
            <person name="Shi W."/>
            <person name="Du L."/>
            <person name="Sun Y."/>
            <person name="Zhan W."/>
            <person name="Jiang J.F."/>
            <person name="Wang Q."/>
            <person name="Zhang B."/>
            <person name="Ji P."/>
            <person name="Bell-Sakyi L."/>
            <person name="Cui X.M."/>
            <person name="Yuan T.T."/>
            <person name="Jiang B.G."/>
            <person name="Yang W.F."/>
            <person name="Lam T.T."/>
            <person name="Chang Q.C."/>
            <person name="Ding S.J."/>
            <person name="Wang X.J."/>
            <person name="Zhu J.G."/>
            <person name="Ruan X.D."/>
            <person name="Zhao L."/>
            <person name="Wei J.T."/>
            <person name="Ye R.Z."/>
            <person name="Que T.C."/>
            <person name="Du C.H."/>
            <person name="Zhou Y.H."/>
            <person name="Cheng J.X."/>
            <person name="Dai P.F."/>
            <person name="Guo W.B."/>
            <person name="Han X.H."/>
            <person name="Huang E.J."/>
            <person name="Li L.F."/>
            <person name="Wei W."/>
            <person name="Gao Y.C."/>
            <person name="Liu J.Z."/>
            <person name="Shao H.Z."/>
            <person name="Wang X."/>
            <person name="Wang C.C."/>
            <person name="Yang T.C."/>
            <person name="Huo Q.B."/>
            <person name="Li W."/>
            <person name="Chen H.Y."/>
            <person name="Chen S.E."/>
            <person name="Zhou L.G."/>
            <person name="Ni X.B."/>
            <person name="Tian J.H."/>
            <person name="Sheng Y."/>
            <person name="Liu T."/>
            <person name="Pan Y.S."/>
            <person name="Xia L.Y."/>
            <person name="Li J."/>
            <person name="Zhao F."/>
            <person name="Cao W.C."/>
        </authorList>
    </citation>
    <scope>NUCLEOTIDE SEQUENCE [LARGE SCALE GENOMIC DNA]</scope>
    <source>
        <strain evidence="4">HaeL-2018</strain>
    </source>
</reference>
<proteinExistence type="predicted"/>
<dbReference type="OrthoDB" id="25826at2759"/>
<dbReference type="PROSITE" id="PS51349">
    <property type="entry name" value="FMN_HYDROXY_ACID_DH_2"/>
    <property type="match status" value="1"/>
</dbReference>
<dbReference type="InterPro" id="IPR000262">
    <property type="entry name" value="FMN-dep_DH"/>
</dbReference>
<feature type="domain" description="FMN hydroxy acid dehydrogenase" evidence="3">
    <location>
        <begin position="1"/>
        <end position="145"/>
    </location>
</feature>
<sequence>MILSIQSTTSLEDVSAAAPGAIRWFNTYIFKQRDLTQQLVKRAEKAGYKAIVVTIDVPLFGRKIKDVKNHFDLAPGLTQLDGTPATIELLPDIVRAVGDRCEVYLDGGVRLGTDVTKALSLGARAVFVGRPVIWGLAYDVRTFFL</sequence>
<dbReference type="InterPro" id="IPR037396">
    <property type="entry name" value="FMN_HAD"/>
</dbReference>
<dbReference type="Gene3D" id="3.20.20.70">
    <property type="entry name" value="Aldolase class I"/>
    <property type="match status" value="2"/>
</dbReference>